<proteinExistence type="predicted"/>
<dbReference type="Proteomes" id="UP001165190">
    <property type="component" value="Unassembled WGS sequence"/>
</dbReference>
<dbReference type="AlphaFoldDB" id="A0A9W7GSI1"/>
<keyword evidence="3" id="KW-1185">Reference proteome</keyword>
<dbReference type="PANTHER" id="PTHR36323">
    <property type="entry name" value="MYOTUBULARIN-LIKE PROTEIN"/>
    <property type="match status" value="1"/>
</dbReference>
<organism evidence="2 3">
    <name type="scientific">Hibiscus trionum</name>
    <name type="common">Flower of an hour</name>
    <dbReference type="NCBI Taxonomy" id="183268"/>
    <lineage>
        <taxon>Eukaryota</taxon>
        <taxon>Viridiplantae</taxon>
        <taxon>Streptophyta</taxon>
        <taxon>Embryophyta</taxon>
        <taxon>Tracheophyta</taxon>
        <taxon>Spermatophyta</taxon>
        <taxon>Magnoliopsida</taxon>
        <taxon>eudicotyledons</taxon>
        <taxon>Gunneridae</taxon>
        <taxon>Pentapetalae</taxon>
        <taxon>rosids</taxon>
        <taxon>malvids</taxon>
        <taxon>Malvales</taxon>
        <taxon>Malvaceae</taxon>
        <taxon>Malvoideae</taxon>
        <taxon>Hibiscus</taxon>
    </lineage>
</organism>
<name>A0A9W7GSI1_HIBTR</name>
<reference evidence="2" key="1">
    <citation type="submission" date="2023-05" db="EMBL/GenBank/DDBJ databases">
        <title>Genome and transcriptome analyses reveal genes involved in the formation of fine ridges on petal epidermal cells in Hibiscus trionum.</title>
        <authorList>
            <person name="Koshimizu S."/>
            <person name="Masuda S."/>
            <person name="Ishii T."/>
            <person name="Shirasu K."/>
            <person name="Hoshino A."/>
            <person name="Arita M."/>
        </authorList>
    </citation>
    <scope>NUCLEOTIDE SEQUENCE</scope>
    <source>
        <strain evidence="2">Hamamatsu line</strain>
    </source>
</reference>
<feature type="transmembrane region" description="Helical" evidence="1">
    <location>
        <begin position="135"/>
        <end position="156"/>
    </location>
</feature>
<accession>A0A9W7GSI1</accession>
<gene>
    <name evidence="2" type="ORF">HRI_000154500</name>
</gene>
<protein>
    <submittedName>
        <fullName evidence="2">Uncharacterized protein</fullName>
    </submittedName>
</protein>
<keyword evidence="1" id="KW-0812">Transmembrane</keyword>
<sequence>MGNGYKQHFSHKPTFLPILILCSKWEHFSPKMGCMGHVKRSNRIVVSHKFNTTTNNNGIKYFKLKKLFSGMNLTGTRTSCTRKQVLVNRTGRTKKGDGKENSGSINIENMDLPLPVNVMKRAPKQGDKGKSKMDALSAFHMFLHPFSMIIISFVLFNKIPLAICRMMTVCNYSNSPITHDYLIHGIIKDIDC</sequence>
<keyword evidence="1" id="KW-0472">Membrane</keyword>
<comment type="caution">
    <text evidence="2">The sequence shown here is derived from an EMBL/GenBank/DDBJ whole genome shotgun (WGS) entry which is preliminary data.</text>
</comment>
<dbReference type="EMBL" id="BSYR01000003">
    <property type="protein sequence ID" value="GMI64852.1"/>
    <property type="molecule type" value="Genomic_DNA"/>
</dbReference>
<dbReference type="OrthoDB" id="1919827at2759"/>
<dbReference type="PANTHER" id="PTHR36323:SF1">
    <property type="entry name" value="MYOTUBULARIN-LIKE PROTEIN"/>
    <property type="match status" value="1"/>
</dbReference>
<evidence type="ECO:0000256" key="1">
    <source>
        <dbReference type="SAM" id="Phobius"/>
    </source>
</evidence>
<evidence type="ECO:0000313" key="2">
    <source>
        <dbReference type="EMBL" id="GMI64852.1"/>
    </source>
</evidence>
<evidence type="ECO:0000313" key="3">
    <source>
        <dbReference type="Proteomes" id="UP001165190"/>
    </source>
</evidence>
<keyword evidence="1" id="KW-1133">Transmembrane helix</keyword>